<keyword evidence="2 5" id="KW-0547">Nucleotide-binding</keyword>
<dbReference type="NCBIfam" id="NF010041">
    <property type="entry name" value="PRK13517.1-1"/>
    <property type="match status" value="1"/>
</dbReference>
<dbReference type="AlphaFoldDB" id="A0A1Q8CWL1"/>
<evidence type="ECO:0000313" key="7">
    <source>
        <dbReference type="Proteomes" id="UP000185596"/>
    </source>
</evidence>
<dbReference type="STRING" id="1912961.BU204_04325"/>
<protein>
    <recommendedName>
        <fullName evidence="5">Putative glutamate--cysteine ligase 2</fullName>
        <ecNumber evidence="5">6.3.2.2</ecNumber>
    </recommendedName>
    <alternativeName>
        <fullName evidence="5">Gamma-glutamylcysteine synthetase 2</fullName>
        <shortName evidence="5">GCS 2</shortName>
        <shortName evidence="5">Gamma-GCS 2</shortName>
    </alternativeName>
</protein>
<dbReference type="InterPro" id="IPR014746">
    <property type="entry name" value="Gln_synth/guanido_kin_cat_dom"/>
</dbReference>
<evidence type="ECO:0000313" key="6">
    <source>
        <dbReference type="EMBL" id="OLF18740.1"/>
    </source>
</evidence>
<organism evidence="6 7">
    <name type="scientific">Actinophytocola xanthii</name>
    <dbReference type="NCBI Taxonomy" id="1912961"/>
    <lineage>
        <taxon>Bacteria</taxon>
        <taxon>Bacillati</taxon>
        <taxon>Actinomycetota</taxon>
        <taxon>Actinomycetes</taxon>
        <taxon>Pseudonocardiales</taxon>
        <taxon>Pseudonocardiaceae</taxon>
    </lineage>
</organism>
<dbReference type="Pfam" id="PF04107">
    <property type="entry name" value="GCS2"/>
    <property type="match status" value="1"/>
</dbReference>
<dbReference type="GO" id="GO:0042398">
    <property type="term" value="P:modified amino acid biosynthetic process"/>
    <property type="evidence" value="ECO:0007669"/>
    <property type="project" value="InterPro"/>
</dbReference>
<dbReference type="Proteomes" id="UP000185596">
    <property type="component" value="Unassembled WGS sequence"/>
</dbReference>
<evidence type="ECO:0000256" key="4">
    <source>
        <dbReference type="ARBA" id="ARBA00048819"/>
    </source>
</evidence>
<evidence type="ECO:0000256" key="5">
    <source>
        <dbReference type="HAMAP-Rule" id="MF_01609"/>
    </source>
</evidence>
<dbReference type="OrthoDB" id="9803842at2"/>
<dbReference type="HAMAP" id="MF_01609">
    <property type="entry name" value="Glu_cys_ligase_2"/>
    <property type="match status" value="1"/>
</dbReference>
<comment type="similarity">
    <text evidence="5">Belongs to the glutamate--cysteine ligase type 2 family. YbdK subfamily.</text>
</comment>
<keyword evidence="3 5" id="KW-0067">ATP-binding</keyword>
<evidence type="ECO:0000256" key="2">
    <source>
        <dbReference type="ARBA" id="ARBA00022741"/>
    </source>
</evidence>
<evidence type="ECO:0000256" key="1">
    <source>
        <dbReference type="ARBA" id="ARBA00022598"/>
    </source>
</evidence>
<gene>
    <name evidence="6" type="ORF">BU204_04325</name>
</gene>
<evidence type="ECO:0000256" key="3">
    <source>
        <dbReference type="ARBA" id="ARBA00022840"/>
    </source>
</evidence>
<proteinExistence type="inferred from homology"/>
<dbReference type="NCBIfam" id="TIGR02050">
    <property type="entry name" value="gshA_cyan_rel"/>
    <property type="match status" value="1"/>
</dbReference>
<sequence>MIDLDPVIPPQRNDQDAPTLGVEEEFLVVDPATGAPLPAAAAVVGAAGQMGVELHYELTTAQVEVNTPVCHDMREVGAQLRAARAVAAAAALQNGGQLLPVGVPLTGPLRQQVTDADRYRRMVEEFGLLAVEHGVCGCHVHVGVPDRETAVQVGNHLRPWLPVLLALSANSPIYDGVDTGYASWRSVLCARWPCWGAPPYFRSLDEYAATTAMLIDSGVALDAGMIYWDVRPSWHLPTVEVRVSDVPATVDGTVLLAVLVRGLVTTAVRAVRAGVPAPLVGAEALRAAYWRAARDGVTGSALDVVSGRLVPATEMLNQLLRHVRPVLADTGELRATRTLLTRVLRNGNGAVLQRAAFGVRGSLLDVVSTLARHALQDRAPDTAA</sequence>
<dbReference type="Gene3D" id="3.30.590.20">
    <property type="match status" value="1"/>
</dbReference>
<dbReference type="EMBL" id="MSIE01000005">
    <property type="protein sequence ID" value="OLF18740.1"/>
    <property type="molecule type" value="Genomic_DNA"/>
</dbReference>
<dbReference type="RefSeq" id="WP_075124225.1">
    <property type="nucleotide sequence ID" value="NZ_MSIE01000005.1"/>
</dbReference>
<accession>A0A1Q8CWL1</accession>
<dbReference type="GO" id="GO:0005524">
    <property type="term" value="F:ATP binding"/>
    <property type="evidence" value="ECO:0007669"/>
    <property type="project" value="UniProtKB-KW"/>
</dbReference>
<keyword evidence="1 5" id="KW-0436">Ligase</keyword>
<dbReference type="InterPro" id="IPR006336">
    <property type="entry name" value="GCS2"/>
</dbReference>
<comment type="catalytic activity">
    <reaction evidence="4 5">
        <text>L-cysteine + L-glutamate + ATP = gamma-L-glutamyl-L-cysteine + ADP + phosphate + H(+)</text>
        <dbReference type="Rhea" id="RHEA:13285"/>
        <dbReference type="ChEBI" id="CHEBI:15378"/>
        <dbReference type="ChEBI" id="CHEBI:29985"/>
        <dbReference type="ChEBI" id="CHEBI:30616"/>
        <dbReference type="ChEBI" id="CHEBI:35235"/>
        <dbReference type="ChEBI" id="CHEBI:43474"/>
        <dbReference type="ChEBI" id="CHEBI:58173"/>
        <dbReference type="ChEBI" id="CHEBI:456216"/>
        <dbReference type="EC" id="6.3.2.2"/>
    </reaction>
</comment>
<dbReference type="InterPro" id="IPR011793">
    <property type="entry name" value="YbdK"/>
</dbReference>
<dbReference type="GO" id="GO:0004357">
    <property type="term" value="F:glutamate-cysteine ligase activity"/>
    <property type="evidence" value="ECO:0007669"/>
    <property type="project" value="UniProtKB-EC"/>
</dbReference>
<dbReference type="InterPro" id="IPR050141">
    <property type="entry name" value="GCL_type2/YbdK_subfam"/>
</dbReference>
<comment type="function">
    <text evidence="5">ATP-dependent carboxylate-amine ligase which exhibits weak glutamate--cysteine ligase activity.</text>
</comment>
<dbReference type="SUPFAM" id="SSF55931">
    <property type="entry name" value="Glutamine synthetase/guanido kinase"/>
    <property type="match status" value="1"/>
</dbReference>
<reference evidence="6 7" key="1">
    <citation type="submission" date="2016-12" db="EMBL/GenBank/DDBJ databases">
        <title>The draft genome sequence of Actinophytocola sp. 11-183.</title>
        <authorList>
            <person name="Wang W."/>
            <person name="Yuan L."/>
        </authorList>
    </citation>
    <scope>NUCLEOTIDE SEQUENCE [LARGE SCALE GENOMIC DNA]</scope>
    <source>
        <strain evidence="6 7">11-183</strain>
    </source>
</reference>
<dbReference type="EC" id="6.3.2.2" evidence="5"/>
<comment type="caution">
    <text evidence="6">The sequence shown here is derived from an EMBL/GenBank/DDBJ whole genome shotgun (WGS) entry which is preliminary data.</text>
</comment>
<dbReference type="PANTHER" id="PTHR36510">
    <property type="entry name" value="GLUTAMATE--CYSTEINE LIGASE 2-RELATED"/>
    <property type="match status" value="1"/>
</dbReference>
<dbReference type="PANTHER" id="PTHR36510:SF1">
    <property type="entry name" value="GLUTAMATE--CYSTEINE LIGASE 2-RELATED"/>
    <property type="match status" value="1"/>
</dbReference>
<name>A0A1Q8CWL1_9PSEU</name>
<keyword evidence="7" id="KW-1185">Reference proteome</keyword>